<dbReference type="InterPro" id="IPR008979">
    <property type="entry name" value="Galactose-bd-like_sf"/>
</dbReference>
<feature type="chain" id="PRO_5045963129" evidence="2">
    <location>
        <begin position="34"/>
        <end position="1077"/>
    </location>
</feature>
<evidence type="ECO:0000313" key="4">
    <source>
        <dbReference type="EMBL" id="MEK7952680.1"/>
    </source>
</evidence>
<dbReference type="InterPro" id="IPR013425">
    <property type="entry name" value="Autotrns_rpt"/>
</dbReference>
<name>A0ABU9B1E0_9BACT</name>
<evidence type="ECO:0000259" key="3">
    <source>
        <dbReference type="Pfam" id="PF00754"/>
    </source>
</evidence>
<feature type="signal peptide" evidence="2">
    <location>
        <begin position="1"/>
        <end position="33"/>
    </location>
</feature>
<dbReference type="Gene3D" id="2.60.120.260">
    <property type="entry name" value="Galactose-binding domain-like"/>
    <property type="match status" value="2"/>
</dbReference>
<dbReference type="InterPro" id="IPR011050">
    <property type="entry name" value="Pectin_lyase_fold/virulence"/>
</dbReference>
<dbReference type="SUPFAM" id="SSF49785">
    <property type="entry name" value="Galactose-binding domain-like"/>
    <property type="match status" value="2"/>
</dbReference>
<organism evidence="4 5">
    <name type="scientific">Luteolibacter soli</name>
    <dbReference type="NCBI Taxonomy" id="3135280"/>
    <lineage>
        <taxon>Bacteria</taxon>
        <taxon>Pseudomonadati</taxon>
        <taxon>Verrucomicrobiota</taxon>
        <taxon>Verrucomicrobiia</taxon>
        <taxon>Verrucomicrobiales</taxon>
        <taxon>Verrucomicrobiaceae</taxon>
        <taxon>Luteolibacter</taxon>
    </lineage>
</organism>
<protein>
    <submittedName>
        <fullName evidence="4">Discoidin domain-containing protein</fullName>
    </submittedName>
</protein>
<keyword evidence="1 2" id="KW-0732">Signal</keyword>
<evidence type="ECO:0000256" key="2">
    <source>
        <dbReference type="SAM" id="SignalP"/>
    </source>
</evidence>
<sequence length="1077" mass="111409">MKKTLEPRIGGRTLPLIPSLLALAAASTVISHAAEVTFQYYRFTPTKVDGGDAATATQMSEFEFFLRGNKLDVSSVVVTGGVTFPNPGDAESAQKLVDGNVNTKWFDGNKVPVTFNFGTPVKIDAYRFATANDSRDRTPVRWLIQGSNDNVNFVLIDDRTGADNAAAKSYFTFGPLFTTTPPASSGYPTFASFQTTASIVDNTVAGQDVYQAFPLIVKNAGPETSMSWSVTNTPTGVSFNPALPAPAINFTDTRLITPIIPNAFTDYTLSATTAAGTAALTQKIRAVPGGTATTRYVRFKANELRNPLGNIAQMGEFEFFNGATKLTGLTVTNPGGDNNNNAGEAASKVIDGDYRTKYLNHNNAALIFDLGSVQTFDGYQFTTGNDATDRDPVRWSLETSSDGITWTLLDTAYDYSPPTIRRAKTGIIPLSGIPTATWAGSTTVFTNGGNVLLDDSSSVRGVVLDTPVSPNAVSIASSTGDPYMISGAPISGRGDLFKRGSGELQLNSPNTFSGAINADGGKLVVNDSGALGTRNVRTRLQLDSTELQIATDVRTERRLRIAANGATINVADGFTFTKVGPSDLLGTLTKTGPGTLRFEGYAGSTSFAATDIVVNEGTVDFAAAAGYFNSRPFTTSGSSTMKMTVNTGAQISFSIDSALGGDYVNFQTSLEQVRVIGGTLNFNNGGFNYIHTGLVGTEGRIVLQGGTLTGGGQIEPAGLTAANPVTTTFTSLASADSSFITGGGALALNPDNCSLTLDVADGAATDDLVVTKRILGNKRLTKTGAGNLVLTGANELALAPVTYTNPTGILVSAGTLTANNSTGSATGTSPVTMSAGTKLQGIGSALSNITTPGIIAPGDANTPTGTLTVGNTVLTGTLEIGSEGESADKLAVNGTLNITGAALTLSGTFNAPAYQIVSSTGGITGTFNATGVPAGYTLQYSTNSIVLVSNTATAYQVWSAGLSDPDPEADIDGDGMANVIEFVLNSNPNASSLADLPHSSTNPAGALVFTFVRKSSSAYLAPTVEYSTTLASWTTFGGAVVQPNTPSSGLDTVTATLPASLAAPGFKLFARLKVEVP</sequence>
<feature type="domain" description="F5/8 type C" evidence="3">
    <location>
        <begin position="341"/>
        <end position="411"/>
    </location>
</feature>
<dbReference type="Pfam" id="PF00754">
    <property type="entry name" value="F5_F8_type_C"/>
    <property type="match status" value="2"/>
</dbReference>
<proteinExistence type="predicted"/>
<feature type="domain" description="F5/8 type C" evidence="3">
    <location>
        <begin position="91"/>
        <end position="170"/>
    </location>
</feature>
<dbReference type="RefSeq" id="WP_341406436.1">
    <property type="nucleotide sequence ID" value="NZ_JBBUKT010000008.1"/>
</dbReference>
<evidence type="ECO:0000256" key="1">
    <source>
        <dbReference type="ARBA" id="ARBA00022729"/>
    </source>
</evidence>
<evidence type="ECO:0000313" key="5">
    <source>
        <dbReference type="Proteomes" id="UP001371305"/>
    </source>
</evidence>
<dbReference type="Pfam" id="PF12951">
    <property type="entry name" value="PATR"/>
    <property type="match status" value="3"/>
</dbReference>
<accession>A0ABU9B1E0</accession>
<keyword evidence="5" id="KW-1185">Reference proteome</keyword>
<dbReference type="EMBL" id="JBBUKT010000008">
    <property type="protein sequence ID" value="MEK7952680.1"/>
    <property type="molecule type" value="Genomic_DNA"/>
</dbReference>
<dbReference type="Proteomes" id="UP001371305">
    <property type="component" value="Unassembled WGS sequence"/>
</dbReference>
<dbReference type="SUPFAM" id="SSF51126">
    <property type="entry name" value="Pectin lyase-like"/>
    <property type="match status" value="2"/>
</dbReference>
<dbReference type="NCBIfam" id="TIGR02601">
    <property type="entry name" value="autotrns_rpt"/>
    <property type="match status" value="1"/>
</dbReference>
<reference evidence="4 5" key="1">
    <citation type="submission" date="2024-04" db="EMBL/GenBank/DDBJ databases">
        <title>Luteolibacter sp. isolated from soil.</title>
        <authorList>
            <person name="An J."/>
        </authorList>
    </citation>
    <scope>NUCLEOTIDE SEQUENCE [LARGE SCALE GENOMIC DNA]</scope>
    <source>
        <strain evidence="4 5">Y139</strain>
    </source>
</reference>
<gene>
    <name evidence="4" type="ORF">WKV53_19355</name>
</gene>
<comment type="caution">
    <text evidence="4">The sequence shown here is derived from an EMBL/GenBank/DDBJ whole genome shotgun (WGS) entry which is preliminary data.</text>
</comment>
<dbReference type="InterPro" id="IPR000421">
    <property type="entry name" value="FA58C"/>
</dbReference>